<dbReference type="GO" id="GO:0005740">
    <property type="term" value="C:mitochondrial envelope"/>
    <property type="evidence" value="ECO:0007669"/>
    <property type="project" value="InterPro"/>
</dbReference>
<dbReference type="GO" id="GO:0006123">
    <property type="term" value="P:mitochondrial electron transport, cytochrome c to oxygen"/>
    <property type="evidence" value="ECO:0007669"/>
    <property type="project" value="InterPro"/>
</dbReference>
<dbReference type="PROSITE" id="PS51359">
    <property type="entry name" value="COX5B_2"/>
    <property type="match status" value="1"/>
</dbReference>
<dbReference type="PANTHER" id="PTHR10122">
    <property type="entry name" value="CYTOCHROME C OXIDASE SUBUNIT 5B, MITOCHONDRIAL"/>
    <property type="match status" value="1"/>
</dbReference>
<accession>A0A6J1L4V8</accession>
<dbReference type="InterPro" id="IPR036972">
    <property type="entry name" value="Cyt_c_oxidase_su5b_sf"/>
</dbReference>
<feature type="binding site" evidence="3">
    <location>
        <position position="131"/>
    </location>
    <ligand>
        <name>Zn(2+)</name>
        <dbReference type="ChEBI" id="CHEBI:29105"/>
    </ligand>
</feature>
<evidence type="ECO:0000256" key="3">
    <source>
        <dbReference type="PIRSR" id="PIRSR602124-1"/>
    </source>
</evidence>
<dbReference type="InterPro" id="IPR002124">
    <property type="entry name" value="Cyt_c_oxidase_su5b"/>
</dbReference>
<keyword evidence="4" id="KW-1185">Reference proteome</keyword>
<proteinExistence type="predicted"/>
<dbReference type="CDD" id="cd00924">
    <property type="entry name" value="Cyt_c_Oxidase_Vb"/>
    <property type="match status" value="1"/>
</dbReference>
<protein>
    <submittedName>
        <fullName evidence="5">Cytochrome c oxidase subunit 5B, mitochondrial</fullName>
    </submittedName>
</protein>
<feature type="binding site" evidence="3">
    <location>
        <position position="129"/>
    </location>
    <ligand>
        <name>Zn(2+)</name>
        <dbReference type="ChEBI" id="CHEBI:29105"/>
    </ligand>
</feature>
<dbReference type="OMA" id="RSAKWMW"/>
<keyword evidence="1 3" id="KW-0479">Metal-binding</keyword>
<dbReference type="PANTHER" id="PTHR10122:SF0">
    <property type="entry name" value="CYTOCHROME C OXIDASE SUBUNIT 5B, ISOFORM A-RELATED"/>
    <property type="match status" value="1"/>
</dbReference>
<evidence type="ECO:0000256" key="2">
    <source>
        <dbReference type="ARBA" id="ARBA00022833"/>
    </source>
</evidence>
<dbReference type="Proteomes" id="UP000504633">
    <property type="component" value="Unplaced"/>
</dbReference>
<keyword evidence="2 3" id="KW-0862">Zinc</keyword>
<evidence type="ECO:0000313" key="5">
    <source>
        <dbReference type="RefSeq" id="XP_023160750.1"/>
    </source>
</evidence>
<gene>
    <name evidence="5" type="primary">LOC111592638</name>
</gene>
<dbReference type="GeneID" id="111592638"/>
<dbReference type="KEGG" id="dhe:111592638"/>
<dbReference type="Gene3D" id="2.60.11.10">
    <property type="entry name" value="Cytochrome c oxidase, subunit Vb"/>
    <property type="match status" value="1"/>
</dbReference>
<feature type="binding site" evidence="3">
    <location>
        <position position="150"/>
    </location>
    <ligand>
        <name>Zn(2+)</name>
        <dbReference type="ChEBI" id="CHEBI:29105"/>
    </ligand>
</feature>
<dbReference type="RefSeq" id="XP_023160750.1">
    <property type="nucleotide sequence ID" value="XM_023304982.2"/>
</dbReference>
<dbReference type="SUPFAM" id="SSF57802">
    <property type="entry name" value="Rubredoxin-like"/>
    <property type="match status" value="1"/>
</dbReference>
<organism evidence="4 5">
    <name type="scientific">Drosophila hydei</name>
    <name type="common">Fruit fly</name>
    <dbReference type="NCBI Taxonomy" id="7224"/>
    <lineage>
        <taxon>Eukaryota</taxon>
        <taxon>Metazoa</taxon>
        <taxon>Ecdysozoa</taxon>
        <taxon>Arthropoda</taxon>
        <taxon>Hexapoda</taxon>
        <taxon>Insecta</taxon>
        <taxon>Pterygota</taxon>
        <taxon>Neoptera</taxon>
        <taxon>Endopterygota</taxon>
        <taxon>Diptera</taxon>
        <taxon>Brachycera</taxon>
        <taxon>Muscomorpha</taxon>
        <taxon>Ephydroidea</taxon>
        <taxon>Drosophilidae</taxon>
        <taxon>Drosophila</taxon>
    </lineage>
</organism>
<name>A0A6J1L4V8_DROHY</name>
<evidence type="ECO:0000313" key="4">
    <source>
        <dbReference type="Proteomes" id="UP000504633"/>
    </source>
</evidence>
<dbReference type="Pfam" id="PF01215">
    <property type="entry name" value="COX5B"/>
    <property type="match status" value="1"/>
</dbReference>
<evidence type="ECO:0000256" key="1">
    <source>
        <dbReference type="ARBA" id="ARBA00022723"/>
    </source>
</evidence>
<dbReference type="GO" id="GO:0045277">
    <property type="term" value="C:respiratory chain complex IV"/>
    <property type="evidence" value="ECO:0007669"/>
    <property type="project" value="InterPro"/>
</dbReference>
<dbReference type="OrthoDB" id="10249250at2759"/>
<dbReference type="AlphaFoldDB" id="A0A6J1L4V8"/>
<feature type="binding site" evidence="3">
    <location>
        <position position="152"/>
    </location>
    <ligand>
        <name>Zn(2+)</name>
        <dbReference type="ChEBI" id="CHEBI:29105"/>
    </ligand>
</feature>
<dbReference type="CTD" id="33919"/>
<dbReference type="GO" id="GO:0046872">
    <property type="term" value="F:metal ion binding"/>
    <property type="evidence" value="ECO:0007669"/>
    <property type="project" value="UniProtKB-KW"/>
</dbReference>
<sequence>MSSFISRLLKSPFASKRLVSQLTRPGEGKLGTMLRVLGWQRMLGALGIKEFGGGSVGVVNRGISTTPVCNKQLTDDMELATGIFKRELMLRRAGCLDPWAMKKPMKRGAGRENDPTEVPSAFDGRLVGCLCLGDRGAKWMWLEKGAPKRCECGHYFVLKNVPAV</sequence>
<reference evidence="5" key="1">
    <citation type="submission" date="2025-08" db="UniProtKB">
        <authorList>
            <consortium name="RefSeq"/>
        </authorList>
    </citation>
    <scope>IDENTIFICATION</scope>
    <source>
        <strain evidence="5">15085-1641.00</strain>
        <tissue evidence="5">Whole body</tissue>
    </source>
</reference>